<sequence>MRIKIMPLPSTIQMGQKKRTTSAAVSTTFFGPNSLKPQGDSLENTAKKNSSILREKNYRKIAETLYKTGVITMATFDRECNLGGKDRKYLRHIFSLLLSEKIKSKQIRITRKKKQKK</sequence>
<dbReference type="GeneID" id="86859313"/>
<organism evidence="1 2">
    <name type="scientific">Escherichia coli</name>
    <dbReference type="NCBI Taxonomy" id="562"/>
    <lineage>
        <taxon>Bacteria</taxon>
        <taxon>Pseudomonadati</taxon>
        <taxon>Pseudomonadota</taxon>
        <taxon>Gammaproteobacteria</taxon>
        <taxon>Enterobacterales</taxon>
        <taxon>Enterobacteriaceae</taxon>
        <taxon>Escherichia</taxon>
    </lineage>
</organism>
<accession>A0A1M1N740</accession>
<gene>
    <name evidence="1" type="ORF">DTL43_17985</name>
</gene>
<comment type="caution">
    <text evidence="1">The sequence shown here is derived from an EMBL/GenBank/DDBJ whole genome shotgun (WGS) entry which is preliminary data.</text>
</comment>
<evidence type="ECO:0000313" key="1">
    <source>
        <dbReference type="EMBL" id="RDA36139.1"/>
    </source>
</evidence>
<dbReference type="EMBL" id="QOGZ01000022">
    <property type="protein sequence ID" value="RDA36139.1"/>
    <property type="molecule type" value="Genomic_DNA"/>
</dbReference>
<reference evidence="1 2" key="1">
    <citation type="submission" date="2018-07" db="EMBL/GenBank/DDBJ databases">
        <title>Whole Genome Sequence Analysis of Avian Pathogenic E. coli - An Australian Perspective.</title>
        <authorList>
            <person name="Cummins M.L."/>
            <person name="Reid C.J."/>
            <person name="Roy Chowdhury P."/>
            <person name="Bushell R."/>
            <person name="Esbert N."/>
            <person name="Tivendale K.A."/>
            <person name="Noormohammadi A.H."/>
            <person name="Islam S."/>
            <person name="Marenda M.S."/>
            <person name="Browning G.F."/>
            <person name="Markham P.F."/>
            <person name="Djordjevic S.P."/>
        </authorList>
    </citation>
    <scope>NUCLEOTIDE SEQUENCE [LARGE SCALE GENOMIC DNA]</scope>
    <source>
        <strain evidence="1 2">AVC211</strain>
    </source>
</reference>
<dbReference type="Proteomes" id="UP000253687">
    <property type="component" value="Unassembled WGS sequence"/>
</dbReference>
<proteinExistence type="predicted"/>
<dbReference type="AlphaFoldDB" id="A0A1M1N740"/>
<evidence type="ECO:0000313" key="2">
    <source>
        <dbReference type="Proteomes" id="UP000253687"/>
    </source>
</evidence>
<protein>
    <submittedName>
        <fullName evidence="1">Uncharacterized protein</fullName>
    </submittedName>
</protein>
<dbReference type="RefSeq" id="WP_021550620.1">
    <property type="nucleotide sequence ID" value="NZ_AP027642.1"/>
</dbReference>
<name>A0A1M1N740_ECOLX</name>